<name>A0A8J7TUE1_9PROT</name>
<protein>
    <submittedName>
        <fullName evidence="1">Uncharacterized protein</fullName>
    </submittedName>
</protein>
<accession>A0A8J7TUE1</accession>
<evidence type="ECO:0000313" key="2">
    <source>
        <dbReference type="Proteomes" id="UP000664414"/>
    </source>
</evidence>
<reference evidence="1" key="1">
    <citation type="submission" date="2021-02" db="EMBL/GenBank/DDBJ databases">
        <title>Thiocyanate and organic carbon inputs drive convergent selection for specific autotrophic Afipia and Thiobacillus strains within complex microbiomes.</title>
        <authorList>
            <person name="Huddy R.J."/>
            <person name="Sachdeva R."/>
            <person name="Kadzinga F."/>
            <person name="Kantor R.S."/>
            <person name="Harrison S.T.L."/>
            <person name="Banfield J.F."/>
        </authorList>
    </citation>
    <scope>NUCLEOTIDE SEQUENCE</scope>
    <source>
        <strain evidence="1">SCN18_10_11_15_R4_P_38_20</strain>
    </source>
</reference>
<sequence>MLSLKNSAHFIFSFIVAVGFSEKSLASDSYIEQSQGLQSHPKRTLSSKEDILNLGEEFPHDPLLVNTYSEETLINNWCSFQNILRQPNHLKNECLEELDFQQKRKIRKLENLYSYTLSSALATDLYEKAEYVVFAQVCDFHRDSPKEIAQKYGISDSVYARFTSVL</sequence>
<organism evidence="1 2">
    <name type="scientific">Candidatus Paracaedimonas acanthamoebae</name>
    <dbReference type="NCBI Taxonomy" id="244581"/>
    <lineage>
        <taxon>Bacteria</taxon>
        <taxon>Pseudomonadati</taxon>
        <taxon>Pseudomonadota</taxon>
        <taxon>Alphaproteobacteria</taxon>
        <taxon>Holosporales</taxon>
        <taxon>Caedimonadaceae</taxon>
        <taxon>Candidatus Paracaedimonas</taxon>
    </lineage>
</organism>
<gene>
    <name evidence="1" type="ORF">J0H12_01925</name>
</gene>
<evidence type="ECO:0000313" key="1">
    <source>
        <dbReference type="EMBL" id="MBN9412671.1"/>
    </source>
</evidence>
<dbReference type="EMBL" id="JAFKGL010000012">
    <property type="protein sequence ID" value="MBN9412671.1"/>
    <property type="molecule type" value="Genomic_DNA"/>
</dbReference>
<proteinExistence type="predicted"/>
<comment type="caution">
    <text evidence="1">The sequence shown here is derived from an EMBL/GenBank/DDBJ whole genome shotgun (WGS) entry which is preliminary data.</text>
</comment>
<dbReference type="Proteomes" id="UP000664414">
    <property type="component" value="Unassembled WGS sequence"/>
</dbReference>
<dbReference type="AlphaFoldDB" id="A0A8J7TUE1"/>